<comment type="caution">
    <text evidence="1">The sequence shown here is derived from an EMBL/GenBank/DDBJ whole genome shotgun (WGS) entry which is preliminary data.</text>
</comment>
<dbReference type="Proteomes" id="UP001359559">
    <property type="component" value="Unassembled WGS sequence"/>
</dbReference>
<keyword evidence="2" id="KW-1185">Reference proteome</keyword>
<organism evidence="1 2">
    <name type="scientific">Clitoria ternatea</name>
    <name type="common">Butterfly pea</name>
    <dbReference type="NCBI Taxonomy" id="43366"/>
    <lineage>
        <taxon>Eukaryota</taxon>
        <taxon>Viridiplantae</taxon>
        <taxon>Streptophyta</taxon>
        <taxon>Embryophyta</taxon>
        <taxon>Tracheophyta</taxon>
        <taxon>Spermatophyta</taxon>
        <taxon>Magnoliopsida</taxon>
        <taxon>eudicotyledons</taxon>
        <taxon>Gunneridae</taxon>
        <taxon>Pentapetalae</taxon>
        <taxon>rosids</taxon>
        <taxon>fabids</taxon>
        <taxon>Fabales</taxon>
        <taxon>Fabaceae</taxon>
        <taxon>Papilionoideae</taxon>
        <taxon>50 kb inversion clade</taxon>
        <taxon>NPAAA clade</taxon>
        <taxon>indigoferoid/millettioid clade</taxon>
        <taxon>Phaseoleae</taxon>
        <taxon>Clitoria</taxon>
    </lineage>
</organism>
<sequence>MHKNKALQQEQDCIIGSGIFSMSSQYEVTFHIFFFTNMTSNARFQSIHFHILVNQKLQMLNGNTHL</sequence>
<proteinExistence type="predicted"/>
<dbReference type="EMBL" id="JAYKXN010000001">
    <property type="protein sequence ID" value="KAK7317993.1"/>
    <property type="molecule type" value="Genomic_DNA"/>
</dbReference>
<gene>
    <name evidence="1" type="ORF">RJT34_02679</name>
</gene>
<evidence type="ECO:0000313" key="1">
    <source>
        <dbReference type="EMBL" id="KAK7317993.1"/>
    </source>
</evidence>
<dbReference type="AlphaFoldDB" id="A0AAN9KKP2"/>
<evidence type="ECO:0000313" key="2">
    <source>
        <dbReference type="Proteomes" id="UP001359559"/>
    </source>
</evidence>
<protein>
    <submittedName>
        <fullName evidence="1">Uncharacterized protein</fullName>
    </submittedName>
</protein>
<accession>A0AAN9KKP2</accession>
<reference evidence="1 2" key="1">
    <citation type="submission" date="2024-01" db="EMBL/GenBank/DDBJ databases">
        <title>The genomes of 5 underutilized Papilionoideae crops provide insights into root nodulation and disease resistance.</title>
        <authorList>
            <person name="Yuan L."/>
        </authorList>
    </citation>
    <scope>NUCLEOTIDE SEQUENCE [LARGE SCALE GENOMIC DNA]</scope>
    <source>
        <strain evidence="1">LY-2023</strain>
        <tissue evidence="1">Leaf</tissue>
    </source>
</reference>
<name>A0AAN9KKP2_CLITE</name>